<gene>
    <name evidence="1" type="ORF">A7P85_08535</name>
</gene>
<dbReference type="AlphaFoldDB" id="A0A1A9RCA0"/>
<reference evidence="2" key="1">
    <citation type="submission" date="2016-05" db="EMBL/GenBank/DDBJ databases">
        <title>Draft genome of Corynebacterium afermentans subsp. afermentans LCDC 88199T.</title>
        <authorList>
            <person name="Bernier A.-M."/>
            <person name="Bernard K."/>
        </authorList>
    </citation>
    <scope>NUCLEOTIDE SEQUENCE [LARGE SCALE GENOMIC DNA]</scope>
    <source>
        <strain evidence="2">NML01-0328</strain>
    </source>
</reference>
<organism evidence="1 2">
    <name type="scientific">Eikenella corrodens</name>
    <dbReference type="NCBI Taxonomy" id="539"/>
    <lineage>
        <taxon>Bacteria</taxon>
        <taxon>Pseudomonadati</taxon>
        <taxon>Pseudomonadota</taxon>
        <taxon>Betaproteobacteria</taxon>
        <taxon>Neisseriales</taxon>
        <taxon>Neisseriaceae</taxon>
        <taxon>Eikenella</taxon>
    </lineage>
</organism>
<name>A0A1A9RCA0_EIKCO</name>
<dbReference type="EMBL" id="LXSF01000012">
    <property type="protein sequence ID" value="OAM15221.1"/>
    <property type="molecule type" value="Genomic_DNA"/>
</dbReference>
<accession>A0A1A9RCA0</accession>
<protein>
    <submittedName>
        <fullName evidence="1">Uncharacterized protein</fullName>
    </submittedName>
</protein>
<dbReference type="Proteomes" id="UP000078003">
    <property type="component" value="Unassembled WGS sequence"/>
</dbReference>
<evidence type="ECO:0000313" key="2">
    <source>
        <dbReference type="Proteomes" id="UP000078003"/>
    </source>
</evidence>
<sequence>MKLLISDGLLFYASVRRLTPLNVVVPDGLLHKDHLNGGTGYFAGTAGGIVTVDGRPASRRVLCLRRDNFRLVRDTWSKEDGTYLLQHLDPKLDYIVMAVDHEARWEPVAWDWVKPADSAPSP</sequence>
<evidence type="ECO:0000313" key="1">
    <source>
        <dbReference type="EMBL" id="OAM15221.1"/>
    </source>
</evidence>
<comment type="caution">
    <text evidence="1">The sequence shown here is derived from an EMBL/GenBank/DDBJ whole genome shotgun (WGS) entry which is preliminary data.</text>
</comment>
<proteinExistence type="predicted"/>